<comment type="subunit">
    <text evidence="6">Part of the ribosomal stalk of the 50S ribosomal subunit. Interacts with L10 and the large rRNA to form the base of the stalk. L10 forms an elongated spine to which L12 dimers bind in a sequential fashion forming a multimeric L10(L12)X complex.</text>
</comment>
<dbReference type="Pfam" id="PF00298">
    <property type="entry name" value="Ribosomal_L11"/>
    <property type="match status" value="1"/>
</dbReference>
<protein>
    <recommendedName>
        <fullName evidence="6">Large ribosomal subunit protein uL11</fullName>
    </recommendedName>
</protein>
<dbReference type="InterPro" id="IPR036796">
    <property type="entry name" value="Ribosomal_uL11_N_sf"/>
</dbReference>
<comment type="similarity">
    <text evidence="1 6 7">Belongs to the universal ribosomal protein uL11 family.</text>
</comment>
<dbReference type="InterPro" id="IPR020784">
    <property type="entry name" value="Ribosomal_uL11_N"/>
</dbReference>
<evidence type="ECO:0000313" key="10">
    <source>
        <dbReference type="EMBL" id="KEQ57000.1"/>
    </source>
</evidence>
<sequence length="159" mass="16522">MGEQKISSLVTGAAASAGPPLGPALGPLGVNIMEVINAINDKTKDFEGMKVPVTVIVDSDTKKYEIEIGIPSAAALIMKEAGIQKGSGASGTEWAGDVTMDSIVKVANTKLEKSYASSLKSVAKTIIGTCVALGVKVEGKTPKEITAEINEGKWDEKFQ</sequence>
<keyword evidence="5 6" id="KW-0687">Ribonucleoprotein</keyword>
<keyword evidence="2 6" id="KW-0699">rRNA-binding</keyword>
<evidence type="ECO:0000256" key="7">
    <source>
        <dbReference type="RuleBase" id="RU003978"/>
    </source>
</evidence>
<evidence type="ECO:0000256" key="2">
    <source>
        <dbReference type="ARBA" id="ARBA00022730"/>
    </source>
</evidence>
<dbReference type="FunFam" id="3.30.1550.10:FF:000007">
    <property type="entry name" value="50S ribosomal protein L11"/>
    <property type="match status" value="1"/>
</dbReference>
<keyword evidence="4 6" id="KW-0689">Ribosomal protein</keyword>
<dbReference type="InterPro" id="IPR000911">
    <property type="entry name" value="Ribosomal_uL11"/>
</dbReference>
<evidence type="ECO:0000313" key="11">
    <source>
        <dbReference type="Proteomes" id="UP000028059"/>
    </source>
</evidence>
<gene>
    <name evidence="6 10" type="primary">rpl11</name>
    <name evidence="10" type="ORF">AAA799N04_00513</name>
</gene>
<evidence type="ECO:0000259" key="9">
    <source>
        <dbReference type="Pfam" id="PF03946"/>
    </source>
</evidence>
<dbReference type="EMBL" id="JOKN01000006">
    <property type="protein sequence ID" value="KEQ57000.1"/>
    <property type="molecule type" value="Genomic_DNA"/>
</dbReference>
<dbReference type="Pfam" id="PF03946">
    <property type="entry name" value="Ribosomal_L11_N"/>
    <property type="match status" value="1"/>
</dbReference>
<dbReference type="NCBIfam" id="NF002232">
    <property type="entry name" value="PRK01143.1"/>
    <property type="match status" value="1"/>
</dbReference>
<dbReference type="SUPFAM" id="SSF46906">
    <property type="entry name" value="Ribosomal protein L11, C-terminal domain"/>
    <property type="match status" value="1"/>
</dbReference>
<dbReference type="HAMAP" id="MF_00736">
    <property type="entry name" value="Ribosomal_uL11"/>
    <property type="match status" value="1"/>
</dbReference>
<dbReference type="PANTHER" id="PTHR11661:SF1">
    <property type="entry name" value="LARGE RIBOSOMAL SUBUNIT PROTEIN UL11M"/>
    <property type="match status" value="1"/>
</dbReference>
<proteinExistence type="inferred from homology"/>
<name>A0A081RP77_9ARCH</name>
<dbReference type="InterPro" id="IPR036769">
    <property type="entry name" value="Ribosomal_uL11_C_sf"/>
</dbReference>
<evidence type="ECO:0000256" key="1">
    <source>
        <dbReference type="ARBA" id="ARBA00010537"/>
    </source>
</evidence>
<keyword evidence="11" id="KW-1185">Reference proteome</keyword>
<dbReference type="SUPFAM" id="SSF54747">
    <property type="entry name" value="Ribosomal L11/L12e N-terminal domain"/>
    <property type="match status" value="1"/>
</dbReference>
<evidence type="ECO:0000256" key="6">
    <source>
        <dbReference type="HAMAP-Rule" id="MF_00736"/>
    </source>
</evidence>
<dbReference type="CDD" id="cd00349">
    <property type="entry name" value="Ribosomal_L11"/>
    <property type="match status" value="1"/>
</dbReference>
<dbReference type="Gene3D" id="1.10.10.250">
    <property type="entry name" value="Ribosomal protein L11, C-terminal domain"/>
    <property type="match status" value="1"/>
</dbReference>
<dbReference type="Gene3D" id="3.30.1550.10">
    <property type="entry name" value="Ribosomal protein L11/L12, N-terminal domain"/>
    <property type="match status" value="1"/>
</dbReference>
<evidence type="ECO:0000259" key="8">
    <source>
        <dbReference type="Pfam" id="PF00298"/>
    </source>
</evidence>
<evidence type="ECO:0000256" key="5">
    <source>
        <dbReference type="ARBA" id="ARBA00023274"/>
    </source>
</evidence>
<feature type="domain" description="Large ribosomal subunit protein uL11 N-terminal" evidence="9">
    <location>
        <begin position="9"/>
        <end position="60"/>
    </location>
</feature>
<feature type="domain" description="Large ribosomal subunit protein uL11 C-terminal" evidence="8">
    <location>
        <begin position="70"/>
        <end position="137"/>
    </location>
</feature>
<evidence type="ECO:0000256" key="3">
    <source>
        <dbReference type="ARBA" id="ARBA00022884"/>
    </source>
</evidence>
<dbReference type="GO" id="GO:0003735">
    <property type="term" value="F:structural constituent of ribosome"/>
    <property type="evidence" value="ECO:0007669"/>
    <property type="project" value="InterPro"/>
</dbReference>
<comment type="function">
    <text evidence="6">Forms part of the ribosomal stalk which helps the ribosome interact with GTP-bound translation factors.</text>
</comment>
<dbReference type="InterPro" id="IPR020783">
    <property type="entry name" value="Ribosomal_uL11_C"/>
</dbReference>
<dbReference type="SMART" id="SM00649">
    <property type="entry name" value="RL11"/>
    <property type="match status" value="1"/>
</dbReference>
<dbReference type="Proteomes" id="UP000028059">
    <property type="component" value="Unassembled WGS sequence"/>
</dbReference>
<dbReference type="AlphaFoldDB" id="A0A081RP77"/>
<reference evidence="10 11" key="1">
    <citation type="submission" date="2014-06" db="EMBL/GenBank/DDBJ databases">
        <authorList>
            <person name="Ngugi D.K."/>
            <person name="Blom J."/>
            <person name="Alam I."/>
            <person name="Rashid M."/>
            <person name="Ba Alawi W."/>
            <person name="Zhang G."/>
            <person name="Hikmawan T."/>
            <person name="Guan Y."/>
            <person name="Antunes A."/>
            <person name="Siam R."/>
            <person name="ElDorry H."/>
            <person name="Bajic V."/>
            <person name="Stingl U."/>
        </authorList>
    </citation>
    <scope>NUCLEOTIDE SEQUENCE [LARGE SCALE GENOMIC DNA]</scope>
    <source>
        <strain evidence="10">SCGC AAA799-N04</strain>
    </source>
</reference>
<comment type="caution">
    <text evidence="10">The sequence shown here is derived from an EMBL/GenBank/DDBJ whole genome shotgun (WGS) entry which is preliminary data.</text>
</comment>
<accession>A0A081RP77</accession>
<organism evidence="10 11">
    <name type="scientific">Marine Group I thaumarchaeote SCGC AAA799-N04</name>
    <dbReference type="NCBI Taxonomy" id="1502293"/>
    <lineage>
        <taxon>Archaea</taxon>
        <taxon>Nitrososphaerota</taxon>
        <taxon>Marine Group I</taxon>
    </lineage>
</organism>
<dbReference type="GO" id="GO:0006412">
    <property type="term" value="P:translation"/>
    <property type="evidence" value="ECO:0007669"/>
    <property type="project" value="UniProtKB-UniRule"/>
</dbReference>
<keyword evidence="3 6" id="KW-0694">RNA-binding</keyword>
<evidence type="ECO:0000256" key="4">
    <source>
        <dbReference type="ARBA" id="ARBA00022980"/>
    </source>
</evidence>
<dbReference type="GO" id="GO:0015934">
    <property type="term" value="C:large ribosomal subunit"/>
    <property type="evidence" value="ECO:0007669"/>
    <property type="project" value="TreeGrafter"/>
</dbReference>
<dbReference type="PATRIC" id="fig|1502293.3.peg.484"/>
<dbReference type="GO" id="GO:0070180">
    <property type="term" value="F:large ribosomal subunit rRNA binding"/>
    <property type="evidence" value="ECO:0007669"/>
    <property type="project" value="UniProtKB-UniRule"/>
</dbReference>
<dbReference type="PANTHER" id="PTHR11661">
    <property type="entry name" value="60S RIBOSOMAL PROTEIN L12"/>
    <property type="match status" value="1"/>
</dbReference>